<feature type="transmembrane region" description="Helical" evidence="1">
    <location>
        <begin position="86"/>
        <end position="107"/>
    </location>
</feature>
<dbReference type="RefSeq" id="WP_267149860.1">
    <property type="nucleotide sequence ID" value="NZ_JAPMLT010000001.1"/>
</dbReference>
<organism evidence="2 3">
    <name type="scientific">Tumebacillus lacus</name>
    <dbReference type="NCBI Taxonomy" id="2995335"/>
    <lineage>
        <taxon>Bacteria</taxon>
        <taxon>Bacillati</taxon>
        <taxon>Bacillota</taxon>
        <taxon>Bacilli</taxon>
        <taxon>Bacillales</taxon>
        <taxon>Alicyclobacillaceae</taxon>
        <taxon>Tumebacillus</taxon>
    </lineage>
</organism>
<dbReference type="InterPro" id="IPR017516">
    <property type="entry name" value="AbrB_dup"/>
</dbReference>
<dbReference type="NCBIfam" id="TIGR03082">
    <property type="entry name" value="Gneg_AbrB_dup"/>
    <property type="match status" value="2"/>
</dbReference>
<accession>A0ABT3WVC2</accession>
<name>A0ABT3WVC2_9BACL</name>
<sequence length="364" mass="38993">MKSENRWSRGLETAGIALAGALLFVWSGIPLPWLLGPLAAVMVYRLMTRRDLYWPNEFQQFALIVLGYLLGRSFTRDTAWQVVHQLPSIFVATVVTIGFSLFLGYLVARGSKVDVESAIFGSVPGGLSQMAFLAQSYPQVDVTVVTLMQTIRLISIVMVVPFLTVHGLAGGEVDPAAGGAGSSIWDISALLGYPWYSYLAYAVAAVLGAWVGKKARMPISYLTGPMAVTALVVLLLVPAPPVPPLLLIVPQVMLGTHLGLLMKPQSVGNVRALTLYTLVGSVCLIGFSLLVGYVLSAAHGESLATGFLSIAPGGMAEMGATAGLVQADLSIVSGYQFFRLFFIMFGIPPLLNWWMKSRRKGIAA</sequence>
<dbReference type="PANTHER" id="PTHR38457">
    <property type="entry name" value="REGULATOR ABRB-RELATED"/>
    <property type="match status" value="1"/>
</dbReference>
<protein>
    <submittedName>
        <fullName evidence="2">AbrB family transcriptional regulator</fullName>
    </submittedName>
</protein>
<dbReference type="Pfam" id="PF05145">
    <property type="entry name" value="AbrB"/>
    <property type="match status" value="1"/>
</dbReference>
<gene>
    <name evidence="2" type="ORF">OS242_01375</name>
</gene>
<comment type="caution">
    <text evidence="2">The sequence shown here is derived from an EMBL/GenBank/DDBJ whole genome shotgun (WGS) entry which is preliminary data.</text>
</comment>
<proteinExistence type="predicted"/>
<keyword evidence="1" id="KW-0472">Membrane</keyword>
<dbReference type="InterPro" id="IPR007820">
    <property type="entry name" value="AbrB_fam"/>
</dbReference>
<evidence type="ECO:0000313" key="3">
    <source>
        <dbReference type="Proteomes" id="UP001208017"/>
    </source>
</evidence>
<feature type="transmembrane region" description="Helical" evidence="1">
    <location>
        <begin position="337"/>
        <end position="355"/>
    </location>
</feature>
<reference evidence="2 3" key="1">
    <citation type="submission" date="2022-11" db="EMBL/GenBank/DDBJ databases">
        <title>Study of microbial diversity in lake waters.</title>
        <authorList>
            <person name="Zhang J."/>
        </authorList>
    </citation>
    <scope>NUCLEOTIDE SEQUENCE [LARGE SCALE GENOMIC DNA]</scope>
    <source>
        <strain evidence="2 3">DT12</strain>
    </source>
</reference>
<keyword evidence="3" id="KW-1185">Reference proteome</keyword>
<keyword evidence="1" id="KW-1133">Transmembrane helix</keyword>
<dbReference type="Proteomes" id="UP001208017">
    <property type="component" value="Unassembled WGS sequence"/>
</dbReference>
<feature type="transmembrane region" description="Helical" evidence="1">
    <location>
        <begin position="273"/>
        <end position="295"/>
    </location>
</feature>
<dbReference type="PIRSF" id="PIRSF038991">
    <property type="entry name" value="Protein_AbrB"/>
    <property type="match status" value="1"/>
</dbReference>
<dbReference type="PANTHER" id="PTHR38457:SF1">
    <property type="entry name" value="REGULATOR ABRB-RELATED"/>
    <property type="match status" value="1"/>
</dbReference>
<keyword evidence="1" id="KW-0812">Transmembrane</keyword>
<feature type="transmembrane region" description="Helical" evidence="1">
    <location>
        <begin position="21"/>
        <end position="46"/>
    </location>
</feature>
<evidence type="ECO:0000313" key="2">
    <source>
        <dbReference type="EMBL" id="MCX7568619.1"/>
    </source>
</evidence>
<feature type="transmembrane region" description="Helical" evidence="1">
    <location>
        <begin position="150"/>
        <end position="169"/>
    </location>
</feature>
<dbReference type="EMBL" id="JAPMLT010000001">
    <property type="protein sequence ID" value="MCX7568619.1"/>
    <property type="molecule type" value="Genomic_DNA"/>
</dbReference>
<feature type="transmembrane region" description="Helical" evidence="1">
    <location>
        <begin position="195"/>
        <end position="212"/>
    </location>
</feature>
<evidence type="ECO:0000256" key="1">
    <source>
        <dbReference type="SAM" id="Phobius"/>
    </source>
</evidence>